<proteinExistence type="predicted"/>
<reference evidence="1" key="1">
    <citation type="submission" date="2016-02" db="EMBL/GenBank/DDBJ databases">
        <title>WGS assembly of Manihot esculenta.</title>
        <authorList>
            <person name="Bredeson J.V."/>
            <person name="Prochnik S.E."/>
            <person name="Lyons J.B."/>
            <person name="Schmutz J."/>
            <person name="Grimwood J."/>
            <person name="Vrebalov J."/>
            <person name="Bart R.S."/>
            <person name="Amuge T."/>
            <person name="Ferguson M.E."/>
            <person name="Green R."/>
            <person name="Putnam N."/>
            <person name="Stites J."/>
            <person name="Rounsley S."/>
            <person name="Rokhsar D.S."/>
        </authorList>
    </citation>
    <scope>NUCLEOTIDE SEQUENCE [LARGE SCALE GENOMIC DNA]</scope>
    <source>
        <tissue evidence="1">Leaf</tissue>
    </source>
</reference>
<dbReference type="AlphaFoldDB" id="A0A2C9UJS6"/>
<protein>
    <submittedName>
        <fullName evidence="1">Uncharacterized protein</fullName>
    </submittedName>
</protein>
<name>A0A2C9UJS6_MANES</name>
<gene>
    <name evidence="1" type="ORF">MANES_14G078600</name>
</gene>
<sequence length="47" mass="5198">MVKSNPAMAHCLTAYEDTSLSLSPSSLNKFNHSNSITAHYNPIFSNR</sequence>
<dbReference type="EMBL" id="CM004400">
    <property type="protein sequence ID" value="OAY31036.1"/>
    <property type="molecule type" value="Genomic_DNA"/>
</dbReference>
<evidence type="ECO:0000313" key="1">
    <source>
        <dbReference type="EMBL" id="OAY31036.1"/>
    </source>
</evidence>
<accession>A0A2C9UJS6</accession>
<organism evidence="1">
    <name type="scientific">Manihot esculenta</name>
    <name type="common">Cassava</name>
    <name type="synonym">Jatropha manihot</name>
    <dbReference type="NCBI Taxonomy" id="3983"/>
    <lineage>
        <taxon>Eukaryota</taxon>
        <taxon>Viridiplantae</taxon>
        <taxon>Streptophyta</taxon>
        <taxon>Embryophyta</taxon>
        <taxon>Tracheophyta</taxon>
        <taxon>Spermatophyta</taxon>
        <taxon>Magnoliopsida</taxon>
        <taxon>eudicotyledons</taxon>
        <taxon>Gunneridae</taxon>
        <taxon>Pentapetalae</taxon>
        <taxon>rosids</taxon>
        <taxon>fabids</taxon>
        <taxon>Malpighiales</taxon>
        <taxon>Euphorbiaceae</taxon>
        <taxon>Crotonoideae</taxon>
        <taxon>Manihoteae</taxon>
        <taxon>Manihot</taxon>
    </lineage>
</organism>